<organism evidence="1 2">
    <name type="scientific">Romanomermis culicivorax</name>
    <name type="common">Nematode worm</name>
    <dbReference type="NCBI Taxonomy" id="13658"/>
    <lineage>
        <taxon>Eukaryota</taxon>
        <taxon>Metazoa</taxon>
        <taxon>Ecdysozoa</taxon>
        <taxon>Nematoda</taxon>
        <taxon>Enoplea</taxon>
        <taxon>Dorylaimia</taxon>
        <taxon>Mermithida</taxon>
        <taxon>Mermithoidea</taxon>
        <taxon>Mermithidae</taxon>
        <taxon>Romanomermis</taxon>
    </lineage>
</organism>
<proteinExistence type="predicted"/>
<reference evidence="2" key="1">
    <citation type="submission" date="2022-11" db="UniProtKB">
        <authorList>
            <consortium name="WormBaseParasite"/>
        </authorList>
    </citation>
    <scope>IDENTIFICATION</scope>
</reference>
<evidence type="ECO:0000313" key="2">
    <source>
        <dbReference type="WBParaSite" id="nRc.2.0.1.t30220-RA"/>
    </source>
</evidence>
<sequence length="81" mass="9520">MSATKFPKLDKTVEKFGNIRHPSSGREESEFRIHGLDQNIRQEKLIEPKSVIENRSMIPVTEDNADFYFVFDKSNDYKKKI</sequence>
<dbReference type="WBParaSite" id="nRc.2.0.1.t30220-RA">
    <property type="protein sequence ID" value="nRc.2.0.1.t30220-RA"/>
    <property type="gene ID" value="nRc.2.0.1.g30220"/>
</dbReference>
<dbReference type="AlphaFoldDB" id="A0A915JV14"/>
<protein>
    <submittedName>
        <fullName evidence="2">Uncharacterized protein</fullName>
    </submittedName>
</protein>
<keyword evidence="1" id="KW-1185">Reference proteome</keyword>
<dbReference type="Proteomes" id="UP000887565">
    <property type="component" value="Unplaced"/>
</dbReference>
<name>A0A915JV14_ROMCU</name>
<accession>A0A915JV14</accession>
<evidence type="ECO:0000313" key="1">
    <source>
        <dbReference type="Proteomes" id="UP000887565"/>
    </source>
</evidence>